<name>A0A0L8VAT2_9BACT</name>
<comment type="caution">
    <text evidence="2">The sequence shown here is derived from an EMBL/GenBank/DDBJ whole genome shotgun (WGS) entry which is preliminary data.</text>
</comment>
<sequence length="57" mass="6161">MKPTTYTKVKAARKNGKATRTNTKESMSTCEGAATPRKPLGKICSQQSSSTRLANPF</sequence>
<feature type="compositionally biased region" description="Polar residues" evidence="1">
    <location>
        <begin position="18"/>
        <end position="29"/>
    </location>
</feature>
<keyword evidence="3" id="KW-1185">Reference proteome</keyword>
<feature type="region of interest" description="Disordered" evidence="1">
    <location>
        <begin position="1"/>
        <end position="57"/>
    </location>
</feature>
<reference evidence="3" key="1">
    <citation type="submission" date="2015-07" db="EMBL/GenBank/DDBJ databases">
        <title>Genome sequencing of Sunxiuqinia dokdonensis strain SK.</title>
        <authorList>
            <person name="Ahn S."/>
            <person name="Kim B.-C."/>
        </authorList>
    </citation>
    <scope>NUCLEOTIDE SEQUENCE [LARGE SCALE GENOMIC DNA]</scope>
    <source>
        <strain evidence="3">SK</strain>
    </source>
</reference>
<organism evidence="2 3">
    <name type="scientific">Sunxiuqinia dokdonensis</name>
    <dbReference type="NCBI Taxonomy" id="1409788"/>
    <lineage>
        <taxon>Bacteria</taxon>
        <taxon>Pseudomonadati</taxon>
        <taxon>Bacteroidota</taxon>
        <taxon>Bacteroidia</taxon>
        <taxon>Marinilabiliales</taxon>
        <taxon>Prolixibacteraceae</taxon>
        <taxon>Sunxiuqinia</taxon>
    </lineage>
</organism>
<feature type="compositionally biased region" description="Polar residues" evidence="1">
    <location>
        <begin position="44"/>
        <end position="57"/>
    </location>
</feature>
<evidence type="ECO:0000313" key="2">
    <source>
        <dbReference type="EMBL" id="KOH45463.1"/>
    </source>
</evidence>
<dbReference type="EMBL" id="LGIA01000128">
    <property type="protein sequence ID" value="KOH45463.1"/>
    <property type="molecule type" value="Genomic_DNA"/>
</dbReference>
<evidence type="ECO:0000256" key="1">
    <source>
        <dbReference type="SAM" id="MobiDB-lite"/>
    </source>
</evidence>
<dbReference type="AlphaFoldDB" id="A0A0L8VAT2"/>
<evidence type="ECO:0000313" key="3">
    <source>
        <dbReference type="Proteomes" id="UP000036958"/>
    </source>
</evidence>
<accession>A0A0L8VAT2</accession>
<gene>
    <name evidence="2" type="ORF">NC99_17230</name>
</gene>
<dbReference type="Proteomes" id="UP000036958">
    <property type="component" value="Unassembled WGS sequence"/>
</dbReference>
<protein>
    <submittedName>
        <fullName evidence="2">Uncharacterized protein</fullName>
    </submittedName>
</protein>
<proteinExistence type="predicted"/>